<dbReference type="InterPro" id="IPR006094">
    <property type="entry name" value="Oxid_FAD_bind_N"/>
</dbReference>
<dbReference type="PANTHER" id="PTHR43762">
    <property type="entry name" value="L-GULONOLACTONE OXIDASE"/>
    <property type="match status" value="1"/>
</dbReference>
<dbReference type="AlphaFoldDB" id="A0A1Y5I2J0"/>
<protein>
    <submittedName>
        <fullName evidence="6">Putative FAD-dependent oxidoreductase</fullName>
    </submittedName>
</protein>
<evidence type="ECO:0000259" key="5">
    <source>
        <dbReference type="PROSITE" id="PS51387"/>
    </source>
</evidence>
<dbReference type="Pfam" id="PF04030">
    <property type="entry name" value="ALO"/>
    <property type="match status" value="1"/>
</dbReference>
<feature type="signal peptide" evidence="4">
    <location>
        <begin position="1"/>
        <end position="34"/>
    </location>
</feature>
<evidence type="ECO:0000256" key="3">
    <source>
        <dbReference type="ARBA" id="ARBA00023002"/>
    </source>
</evidence>
<dbReference type="eggNOG" id="KOG4730">
    <property type="taxonomic scope" value="Eukaryota"/>
</dbReference>
<feature type="chain" id="PRO_5012350804" evidence="4">
    <location>
        <begin position="35"/>
        <end position="575"/>
    </location>
</feature>
<dbReference type="PANTHER" id="PTHR43762:SF5">
    <property type="entry name" value="FAD-BINDING PCMH-TYPE DOMAIN-CONTAINING PROTEIN"/>
    <property type="match status" value="1"/>
</dbReference>
<accession>A0A1Y5I2J0</accession>
<dbReference type="Gene3D" id="3.30.465.10">
    <property type="match status" value="1"/>
</dbReference>
<comment type="pathway">
    <text evidence="2">Cofactor biosynthesis; L-ascorbate biosynthesis.</text>
</comment>
<dbReference type="UniPathway" id="UPA00132"/>
<evidence type="ECO:0000256" key="4">
    <source>
        <dbReference type="SAM" id="SignalP"/>
    </source>
</evidence>
<dbReference type="GO" id="GO:0019853">
    <property type="term" value="P:L-ascorbic acid biosynthetic process"/>
    <property type="evidence" value="ECO:0007669"/>
    <property type="project" value="UniProtKB-UniPathway"/>
</dbReference>
<dbReference type="Gene3D" id="3.30.43.10">
    <property type="entry name" value="Uridine Diphospho-n-acetylenolpyruvylglucosamine Reductase, domain 2"/>
    <property type="match status" value="1"/>
</dbReference>
<dbReference type="SUPFAM" id="SSF56176">
    <property type="entry name" value="FAD-binding/transporter-associated domain-like"/>
    <property type="match status" value="1"/>
</dbReference>
<dbReference type="InterPro" id="IPR016167">
    <property type="entry name" value="FAD-bd_PCMH_sub1"/>
</dbReference>
<dbReference type="Gene3D" id="3.30.70.2520">
    <property type="match status" value="1"/>
</dbReference>
<evidence type="ECO:0000313" key="6">
    <source>
        <dbReference type="EMBL" id="OUS43719.1"/>
    </source>
</evidence>
<proteinExistence type="predicted"/>
<feature type="domain" description="FAD-binding PCMH-type" evidence="5">
    <location>
        <begin position="45"/>
        <end position="223"/>
    </location>
</feature>
<dbReference type="InterPro" id="IPR016166">
    <property type="entry name" value="FAD-bd_PCMH"/>
</dbReference>
<dbReference type="EMBL" id="KZ155827">
    <property type="protein sequence ID" value="OUS43719.1"/>
    <property type="molecule type" value="Genomic_DNA"/>
</dbReference>
<dbReference type="Pfam" id="PF01565">
    <property type="entry name" value="FAD_binding_4"/>
    <property type="match status" value="1"/>
</dbReference>
<organism evidence="6">
    <name type="scientific">Ostreococcus tauri</name>
    <name type="common">Marine green alga</name>
    <dbReference type="NCBI Taxonomy" id="70448"/>
    <lineage>
        <taxon>Eukaryota</taxon>
        <taxon>Viridiplantae</taxon>
        <taxon>Chlorophyta</taxon>
        <taxon>Mamiellophyceae</taxon>
        <taxon>Mamiellales</taxon>
        <taxon>Bathycoccaceae</taxon>
        <taxon>Ostreococcus</taxon>
    </lineage>
</organism>
<name>A0A1Y5I2J0_OSTTA</name>
<evidence type="ECO:0000256" key="1">
    <source>
        <dbReference type="ARBA" id="ARBA00001974"/>
    </source>
</evidence>
<dbReference type="InterPro" id="IPR010031">
    <property type="entry name" value="FAD_lactone_oxidase-like"/>
</dbReference>
<comment type="cofactor">
    <cofactor evidence="1">
        <name>FAD</name>
        <dbReference type="ChEBI" id="CHEBI:57692"/>
    </cofactor>
</comment>
<dbReference type="InterPro" id="IPR007173">
    <property type="entry name" value="ALO_C"/>
</dbReference>
<dbReference type="GO" id="GO:0016020">
    <property type="term" value="C:membrane"/>
    <property type="evidence" value="ECO:0007669"/>
    <property type="project" value="InterPro"/>
</dbReference>
<keyword evidence="4" id="KW-0732">Signal</keyword>
<dbReference type="GO" id="GO:0003885">
    <property type="term" value="F:D-arabinono-1,4-lactone oxidase activity"/>
    <property type="evidence" value="ECO:0007669"/>
    <property type="project" value="InterPro"/>
</dbReference>
<evidence type="ECO:0000256" key="2">
    <source>
        <dbReference type="ARBA" id="ARBA00005147"/>
    </source>
</evidence>
<dbReference type="InterPro" id="IPR016169">
    <property type="entry name" value="FAD-bd_PCMH_sub2"/>
</dbReference>
<dbReference type="Proteomes" id="UP000195557">
    <property type="component" value="Unassembled WGS sequence"/>
</dbReference>
<reference evidence="6" key="1">
    <citation type="submission" date="2017-04" db="EMBL/GenBank/DDBJ databases">
        <title>Population genomics of picophytoplankton unveils novel chromosome hypervariability.</title>
        <authorList>
            <consortium name="DOE Joint Genome Institute"/>
            <person name="Blanc-Mathieu R."/>
            <person name="Krasovec M."/>
            <person name="Hebrard M."/>
            <person name="Yau S."/>
            <person name="Desgranges E."/>
            <person name="Martin J."/>
            <person name="Schackwitz W."/>
            <person name="Kuo A."/>
            <person name="Salin G."/>
            <person name="Donnadieu C."/>
            <person name="Desdevises Y."/>
            <person name="Sanchez-Ferandin S."/>
            <person name="Moreau H."/>
            <person name="Rivals E."/>
            <person name="Grigoriev I.V."/>
            <person name="Grimsley N."/>
            <person name="Eyre-Walker A."/>
            <person name="Piganeau G."/>
        </authorList>
    </citation>
    <scope>NUCLEOTIDE SEQUENCE [LARGE SCALE GENOMIC DNA]</scope>
    <source>
        <strain evidence="6">RCC 1115</strain>
    </source>
</reference>
<sequence>MAKRAMRVIVARRKQIVFLLGVFFLGLFAKVANAEHPRDASNFQGKHPCARGVRSSTPKSVRDVSEIVRQSESVRANGAGHSWHPGLYCPARGGTRVDLLNVRSVESSTRWILDERARVVRADAGLLTRDLLDGLASRGYTLPAFPWFIDQTIGGAVATASHGSSLRAGSLSSQLVAVTVVLADGSVEHYAEGKTSPALFESLRANVGRLGVVVDVSLRVVENSRITRNNEDIAPDAFVVEMFHVQAATRACAKQYPDDLKAQWSCAMSKPEVRALDETQYFWYTPLQEMSRITFQREKPGALNFTAYDERSASSALSSVNFGSLSSGSLIRDSPPRARDITSPVTLMGSEGMASAWARTWKRATLLNIAPVTDEQRDSFLSMTEEQYLLHERYGYEQLEVAVPFTKVGDCMQAFKTALYDNRELNLGFRSQALLRFIQPESAWLSPAHGRLGTLYINIEDFVKYSRVFDTLGNPRFDAAVAILRGDKCDGRLHWGKFGFPKRGCFDGAKEYGVSFCHFGCQVSRLDPTNKFLGDSDALQFSGIDFAACCGTDGLFVENTTCKCVLNDRIPADQC</sequence>
<dbReference type="InterPro" id="IPR036318">
    <property type="entry name" value="FAD-bd_PCMH-like_sf"/>
</dbReference>
<keyword evidence="3" id="KW-0560">Oxidoreductase</keyword>
<dbReference type="PROSITE" id="PS51387">
    <property type="entry name" value="FAD_PCMH"/>
    <property type="match status" value="1"/>
</dbReference>
<dbReference type="GO" id="GO:0071949">
    <property type="term" value="F:FAD binding"/>
    <property type="evidence" value="ECO:0007669"/>
    <property type="project" value="InterPro"/>
</dbReference>
<gene>
    <name evidence="6" type="ORF">BE221DRAFT_83051</name>
</gene>